<name>A0ABR0XCS2_REHGL</name>
<evidence type="ECO:0008006" key="4">
    <source>
        <dbReference type="Google" id="ProtNLM"/>
    </source>
</evidence>
<dbReference type="InterPro" id="IPR037176">
    <property type="entry name" value="Osmotin/thaumatin-like_sf"/>
</dbReference>
<gene>
    <name evidence="2" type="ORF">DH2020_011192</name>
</gene>
<protein>
    <recommendedName>
        <fullName evidence="4">Thaumatin-like protein</fullName>
    </recommendedName>
</protein>
<proteinExistence type="predicted"/>
<dbReference type="SUPFAM" id="SSF49870">
    <property type="entry name" value="Osmotin, thaumatin-like protein"/>
    <property type="match status" value="1"/>
</dbReference>
<dbReference type="PANTHER" id="PTHR31048">
    <property type="entry name" value="OS03G0233200 PROTEIN"/>
    <property type="match status" value="1"/>
</dbReference>
<organism evidence="2 3">
    <name type="scientific">Rehmannia glutinosa</name>
    <name type="common">Chinese foxglove</name>
    <dbReference type="NCBI Taxonomy" id="99300"/>
    <lineage>
        <taxon>Eukaryota</taxon>
        <taxon>Viridiplantae</taxon>
        <taxon>Streptophyta</taxon>
        <taxon>Embryophyta</taxon>
        <taxon>Tracheophyta</taxon>
        <taxon>Spermatophyta</taxon>
        <taxon>Magnoliopsida</taxon>
        <taxon>eudicotyledons</taxon>
        <taxon>Gunneridae</taxon>
        <taxon>Pentapetalae</taxon>
        <taxon>asterids</taxon>
        <taxon>lamiids</taxon>
        <taxon>Lamiales</taxon>
        <taxon>Orobanchaceae</taxon>
        <taxon>Rehmannieae</taxon>
        <taxon>Rehmannia</taxon>
    </lineage>
</organism>
<sequence length="350" mass="37596">MGSVAVTMESYGEQRRMSDGTAKNNARAKRALKRVGGRPMRHEMDREFNGPPERDDPSFGSILLALLLVASVNKLKYLSRLTPTGFRLSRCTKFTITNNCKETIYPGITPNNFSGGGFALKPTQSAVFTAPPAWHGRIWARTGCNFDRNGNGTCQTGACGIALQCTGSGLPPASVAEFALGDLDYYDVSLVDGFNLPIVVTPVSGKGNCSSAGCDADMRPNCPPELTLKSDGKIIACQSACNVFDTDEYCCRGAFSTPMACLPTNYSRIFKTACPAAYSFAYDDPTSILTCSAADYIVSFCSSRNQTQCTYHDNKVICNGGASGILEGLSQAWRIMLMVFGIAISIPVML</sequence>
<evidence type="ECO:0000256" key="1">
    <source>
        <dbReference type="SAM" id="MobiDB-lite"/>
    </source>
</evidence>
<dbReference type="CDD" id="cd09218">
    <property type="entry name" value="TLP-PA"/>
    <property type="match status" value="1"/>
</dbReference>
<dbReference type="InterPro" id="IPR001938">
    <property type="entry name" value="Thaumatin"/>
</dbReference>
<feature type="region of interest" description="Disordered" evidence="1">
    <location>
        <begin position="1"/>
        <end position="54"/>
    </location>
</feature>
<keyword evidence="3" id="KW-1185">Reference proteome</keyword>
<comment type="caution">
    <text evidence="2">The sequence shown here is derived from an EMBL/GenBank/DDBJ whole genome shotgun (WGS) entry which is preliminary data.</text>
</comment>
<dbReference type="SMART" id="SM00205">
    <property type="entry name" value="THN"/>
    <property type="match status" value="1"/>
</dbReference>
<dbReference type="PROSITE" id="PS51367">
    <property type="entry name" value="THAUMATIN_2"/>
    <property type="match status" value="1"/>
</dbReference>
<dbReference type="Pfam" id="PF00314">
    <property type="entry name" value="Thaumatin"/>
    <property type="match status" value="1"/>
</dbReference>
<dbReference type="EMBL" id="JABTTQ020000005">
    <property type="protein sequence ID" value="KAK6156944.1"/>
    <property type="molecule type" value="Genomic_DNA"/>
</dbReference>
<reference evidence="2 3" key="1">
    <citation type="journal article" date="2021" name="Comput. Struct. Biotechnol. J.">
        <title>De novo genome assembly of the potent medicinal plant Rehmannia glutinosa using nanopore technology.</title>
        <authorList>
            <person name="Ma L."/>
            <person name="Dong C."/>
            <person name="Song C."/>
            <person name="Wang X."/>
            <person name="Zheng X."/>
            <person name="Niu Y."/>
            <person name="Chen S."/>
            <person name="Feng W."/>
        </authorList>
    </citation>
    <scope>NUCLEOTIDE SEQUENCE [LARGE SCALE GENOMIC DNA]</scope>
    <source>
        <strain evidence="2">DH-2019</strain>
    </source>
</reference>
<evidence type="ECO:0000313" key="3">
    <source>
        <dbReference type="Proteomes" id="UP001318860"/>
    </source>
</evidence>
<evidence type="ECO:0000313" key="2">
    <source>
        <dbReference type="EMBL" id="KAK6156944.1"/>
    </source>
</evidence>
<dbReference type="Gene3D" id="2.60.110.10">
    <property type="entry name" value="Thaumatin"/>
    <property type="match status" value="1"/>
</dbReference>
<dbReference type="Proteomes" id="UP001318860">
    <property type="component" value="Unassembled WGS sequence"/>
</dbReference>
<dbReference type="PRINTS" id="PR00347">
    <property type="entry name" value="THAUMATIN"/>
</dbReference>
<feature type="compositionally biased region" description="Basic residues" evidence="1">
    <location>
        <begin position="26"/>
        <end position="36"/>
    </location>
</feature>
<feature type="compositionally biased region" description="Basic and acidic residues" evidence="1">
    <location>
        <begin position="40"/>
        <end position="54"/>
    </location>
</feature>
<accession>A0ABR0XCS2</accession>